<dbReference type="PANTHER" id="PTHR24220">
    <property type="entry name" value="IMPORT ATP-BINDING PROTEIN"/>
    <property type="match status" value="1"/>
</dbReference>
<dbReference type="InterPro" id="IPR027417">
    <property type="entry name" value="P-loop_NTPase"/>
</dbReference>
<dbReference type="RefSeq" id="WP_322497197.1">
    <property type="nucleotide sequence ID" value="NZ_JARGYT010000001.1"/>
</dbReference>
<dbReference type="InterPro" id="IPR017871">
    <property type="entry name" value="ABC_transporter-like_CS"/>
</dbReference>
<dbReference type="Pfam" id="PF00005">
    <property type="entry name" value="ABC_tran"/>
    <property type="match status" value="1"/>
</dbReference>
<keyword evidence="2 4" id="KW-0067">ATP-binding</keyword>
<accession>A0ABU5L6D1</accession>
<protein>
    <submittedName>
        <fullName evidence="4">ABC transporter ATP-binding domain protein</fullName>
    </submittedName>
</protein>
<proteinExistence type="predicted"/>
<comment type="caution">
    <text evidence="4">The sequence shown here is derived from an EMBL/GenBank/DDBJ whole genome shotgun (WGS) entry which is preliminary data.</text>
</comment>
<name>A0ABU5L6D1_9RICK</name>
<dbReference type="GO" id="GO:0005524">
    <property type="term" value="F:ATP binding"/>
    <property type="evidence" value="ECO:0007669"/>
    <property type="project" value="UniProtKB-KW"/>
</dbReference>
<feature type="domain" description="ABC transporter" evidence="3">
    <location>
        <begin position="526"/>
        <end position="665"/>
    </location>
</feature>
<evidence type="ECO:0000313" key="5">
    <source>
        <dbReference type="Proteomes" id="UP001293791"/>
    </source>
</evidence>
<dbReference type="PROSITE" id="PS00211">
    <property type="entry name" value="ABC_TRANSPORTER_1"/>
    <property type="match status" value="1"/>
</dbReference>
<dbReference type="Gene3D" id="3.40.50.300">
    <property type="entry name" value="P-loop containing nucleotide triphosphate hydrolases"/>
    <property type="match status" value="1"/>
</dbReference>
<evidence type="ECO:0000313" key="4">
    <source>
        <dbReference type="EMBL" id="MDZ5761684.1"/>
    </source>
</evidence>
<dbReference type="InterPro" id="IPR003439">
    <property type="entry name" value="ABC_transporter-like_ATP-bd"/>
</dbReference>
<dbReference type="SUPFAM" id="SSF52540">
    <property type="entry name" value="P-loop containing nucleoside triphosphate hydrolases"/>
    <property type="match status" value="2"/>
</dbReference>
<reference evidence="4 5" key="1">
    <citation type="submission" date="2023-02" db="EMBL/GenBank/DDBJ databases">
        <title>Host association and intracellularity evolved multiple times independently in the Rickettsiales.</title>
        <authorList>
            <person name="Castelli M."/>
            <person name="Nardi T."/>
            <person name="Gammuto L."/>
            <person name="Bellinzona G."/>
            <person name="Sabaneyeva E."/>
            <person name="Potekhin A."/>
            <person name="Serra V."/>
            <person name="Petroni G."/>
            <person name="Sassera D."/>
        </authorList>
    </citation>
    <scope>NUCLEOTIDE SEQUENCE [LARGE SCALE GENOMIC DNA]</scope>
    <source>
        <strain evidence="4 5">BOD18</strain>
    </source>
</reference>
<dbReference type="InterPro" id="IPR015854">
    <property type="entry name" value="ABC_transpr_LolD-like"/>
</dbReference>
<sequence>MTLIDFYTTALFRRVASIPINVVGFFVSKLASSCDYENPAYNFLDIFVRCAAAQIFSAGESTYSYKALLALGSAASITAADYIDNKLADLSITKDGQSYFSNSAIGLFCMLSLGGIFNSSKLAVAGVAGIASGFMMQMVMGHSILRFYRKNTLYLENVYKITDGNNPEDKQKADAEVYKLEKKLLVYSALIKEMPSLLFELIYFIGDKIWAKSDQWIEKYKIILRLAESVIEAVFSSMLELNIDSFVKKMVIPVIKESVLKAILEEEKNIIKVSSSAKFAEFMHGLEINIIEFVETSVGGACRYVFGAQYIIDMLRNPSGSFIKYTLFEVISWLTRSDSKIYHENSKTLGTSVFLRNMMKFCLTMHGKQLVEKGMFSEVAIDVNAIERRIEMGVCKKYNLEGCDFCFVYEAAELMTSFVQRVINITAGAAGGYAANWGFLELIDLDCKGIVKYKDLQKYPRLQIDTILEAQGARVFGLIDMLNKIPYNNPPEVVYDPTGKDIVLNCSIKMQTDNSTIRVLSDMRDISLQYGKIYAITGPSGCGKSIFCDALKGIGSTVPGLSMDGTISFPCNSNDEVKIVMVSQNSFFLPSRTLLETVTCLKPEDDERASLEKVVGYIFRLLEKNGSPESKDGLYTRINEFQNDWCTALSGGQQKKVDIARVIFQLYDLYKNPGQIKYVTVIMDEVLVGLDKRSALASMEVLRQVISGVNEGNLFADLDCVDTYNIKLGLKANLLVIDHNKEDNDIMYRDSNDESGFYDGELAWDQAGGEVHLIS</sequence>
<keyword evidence="1" id="KW-0547">Nucleotide-binding</keyword>
<keyword evidence="5" id="KW-1185">Reference proteome</keyword>
<organism evidence="4 5">
    <name type="scientific">Candidatus Cyrtobacter comes</name>
    <dbReference type="NCBI Taxonomy" id="675776"/>
    <lineage>
        <taxon>Bacteria</taxon>
        <taxon>Pseudomonadati</taxon>
        <taxon>Pseudomonadota</taxon>
        <taxon>Alphaproteobacteria</taxon>
        <taxon>Rickettsiales</taxon>
        <taxon>Candidatus Midichloriaceae</taxon>
        <taxon>Candidatus Cyrtobacter</taxon>
    </lineage>
</organism>
<dbReference type="Proteomes" id="UP001293791">
    <property type="component" value="Unassembled WGS sequence"/>
</dbReference>
<dbReference type="EMBL" id="JARGYT010000001">
    <property type="protein sequence ID" value="MDZ5761684.1"/>
    <property type="molecule type" value="Genomic_DNA"/>
</dbReference>
<dbReference type="PANTHER" id="PTHR24220:SF612">
    <property type="entry name" value="FE(3+) IONS IMPORT ATP-BINDING PROTEIN FBPC"/>
    <property type="match status" value="1"/>
</dbReference>
<evidence type="ECO:0000256" key="1">
    <source>
        <dbReference type="ARBA" id="ARBA00022741"/>
    </source>
</evidence>
<evidence type="ECO:0000259" key="3">
    <source>
        <dbReference type="Pfam" id="PF00005"/>
    </source>
</evidence>
<gene>
    <name evidence="4" type="ORF">Cyrtocomes_00040</name>
</gene>
<evidence type="ECO:0000256" key="2">
    <source>
        <dbReference type="ARBA" id="ARBA00022840"/>
    </source>
</evidence>